<keyword evidence="4" id="KW-1185">Reference proteome</keyword>
<name>A0A4Y6PMY8_PERCE</name>
<gene>
    <name evidence="3" type="ORF">FIV42_01135</name>
</gene>
<feature type="compositionally biased region" description="Polar residues" evidence="1">
    <location>
        <begin position="60"/>
        <end position="71"/>
    </location>
</feature>
<dbReference type="PROSITE" id="PS51257">
    <property type="entry name" value="PROKAR_LIPOPROTEIN"/>
    <property type="match status" value="1"/>
</dbReference>
<protein>
    <recommendedName>
        <fullName evidence="5">TNFR-Cys domain-containing protein</fullName>
    </recommendedName>
</protein>
<proteinExistence type="predicted"/>
<keyword evidence="2" id="KW-0732">Signal</keyword>
<dbReference type="Proteomes" id="UP000315995">
    <property type="component" value="Chromosome"/>
</dbReference>
<dbReference type="OrthoDB" id="5490602at2"/>
<accession>A0A4Y6PMY8</accession>
<dbReference type="RefSeq" id="WP_141195885.1">
    <property type="nucleotide sequence ID" value="NZ_CP041186.1"/>
</dbReference>
<reference evidence="3 4" key="1">
    <citation type="submission" date="2019-06" db="EMBL/GenBank/DDBJ databases">
        <title>Persicimonas caeni gen. nov., sp. nov., a predatory bacterium isolated from solar saltern.</title>
        <authorList>
            <person name="Wang S."/>
        </authorList>
    </citation>
    <scope>NUCLEOTIDE SEQUENCE [LARGE SCALE GENOMIC DNA]</scope>
    <source>
        <strain evidence="3 4">YN101</strain>
    </source>
</reference>
<sequence>MKLASIRLVTLVCGFLCALAFSACSSSEEEPECVVDVDCENGQCVDGTCEPIEPADAGASDTSQDVSSDPDTSQEDVGGDACTGDGCSQGDTCETGFHECSGVCVDSTSPQTCGDRCEPCPDHPNATATCTDGACGVECDEGFQWDETAKACVQCTSNVDCTDPAASTCDDRGVCIACTSNDDCSHLDGAGICWEGTCTECSPDDASACGGNSCDPSTGQCTNTQRGSLTACQECVSDSECKVDHACVPMEFKDSPRQKAFCLPVAAPDCARPYPNKVTRQSVNGVSGDFCTINETLTTCEAVTQYGASCADASDCGADGFADGLCEPIDFDTAACTFPCSSDGECPTMSLMGCALGVSQEYCGAY</sequence>
<feature type="signal peptide" evidence="2">
    <location>
        <begin position="1"/>
        <end position="25"/>
    </location>
</feature>
<dbReference type="EMBL" id="CP041186">
    <property type="protein sequence ID" value="QDG49387.1"/>
    <property type="molecule type" value="Genomic_DNA"/>
</dbReference>
<feature type="region of interest" description="Disordered" evidence="1">
    <location>
        <begin position="55"/>
        <end position="79"/>
    </location>
</feature>
<evidence type="ECO:0000256" key="2">
    <source>
        <dbReference type="SAM" id="SignalP"/>
    </source>
</evidence>
<evidence type="ECO:0000313" key="4">
    <source>
        <dbReference type="Proteomes" id="UP000315995"/>
    </source>
</evidence>
<organism evidence="3 4">
    <name type="scientific">Persicimonas caeni</name>
    <dbReference type="NCBI Taxonomy" id="2292766"/>
    <lineage>
        <taxon>Bacteria</taxon>
        <taxon>Deltaproteobacteria</taxon>
        <taxon>Bradymonadales</taxon>
        <taxon>Bradymonadaceae</taxon>
        <taxon>Persicimonas</taxon>
    </lineage>
</organism>
<evidence type="ECO:0008006" key="5">
    <source>
        <dbReference type="Google" id="ProtNLM"/>
    </source>
</evidence>
<dbReference type="AlphaFoldDB" id="A0A4Y6PMY8"/>
<feature type="chain" id="PRO_5030106086" description="TNFR-Cys domain-containing protein" evidence="2">
    <location>
        <begin position="26"/>
        <end position="366"/>
    </location>
</feature>
<accession>A0A5B8Y0D9</accession>
<evidence type="ECO:0000256" key="1">
    <source>
        <dbReference type="SAM" id="MobiDB-lite"/>
    </source>
</evidence>
<evidence type="ECO:0000313" key="3">
    <source>
        <dbReference type="EMBL" id="QDG49387.1"/>
    </source>
</evidence>